<organism evidence="1 2">
    <name type="scientific">Magallana gigas</name>
    <name type="common">Pacific oyster</name>
    <name type="synonym">Crassostrea gigas</name>
    <dbReference type="NCBI Taxonomy" id="29159"/>
    <lineage>
        <taxon>Eukaryota</taxon>
        <taxon>Metazoa</taxon>
        <taxon>Spiralia</taxon>
        <taxon>Lophotrochozoa</taxon>
        <taxon>Mollusca</taxon>
        <taxon>Bivalvia</taxon>
        <taxon>Autobranchia</taxon>
        <taxon>Pteriomorphia</taxon>
        <taxon>Ostreida</taxon>
        <taxon>Ostreoidea</taxon>
        <taxon>Ostreidae</taxon>
        <taxon>Magallana</taxon>
    </lineage>
</organism>
<evidence type="ECO:0000313" key="1">
    <source>
        <dbReference type="EnsemblMetazoa" id="G16540.1:cds"/>
    </source>
</evidence>
<accession>A0A8W8J391</accession>
<protein>
    <submittedName>
        <fullName evidence="1">Uncharacterized protein</fullName>
    </submittedName>
</protein>
<sequence length="103" mass="11734">MACRQKKGRIIIVPGSTVTREPGSKFTLEKPVFWTSFAKRLAKKQLKNLMASVTEGFLFEIPNTIIFIVNCSRANTHPILMRRNGRMERDDILSSGRRIVANK</sequence>
<dbReference type="Proteomes" id="UP000005408">
    <property type="component" value="Unassembled WGS sequence"/>
</dbReference>
<dbReference type="AlphaFoldDB" id="A0A8W8J391"/>
<name>A0A8W8J391_MAGGI</name>
<keyword evidence="2" id="KW-1185">Reference proteome</keyword>
<reference evidence="1" key="1">
    <citation type="submission" date="2022-08" db="UniProtKB">
        <authorList>
            <consortium name="EnsemblMetazoa"/>
        </authorList>
    </citation>
    <scope>IDENTIFICATION</scope>
    <source>
        <strain evidence="1">05x7-T-G4-1.051#20</strain>
    </source>
</reference>
<proteinExistence type="predicted"/>
<dbReference type="EnsemblMetazoa" id="G16540.1">
    <property type="protein sequence ID" value="G16540.1:cds"/>
    <property type="gene ID" value="G16540"/>
</dbReference>
<evidence type="ECO:0000313" key="2">
    <source>
        <dbReference type="Proteomes" id="UP000005408"/>
    </source>
</evidence>